<evidence type="ECO:0000256" key="2">
    <source>
        <dbReference type="ARBA" id="ARBA00009852"/>
    </source>
</evidence>
<accession>A0A839T3W7</accession>
<reference evidence="5 6" key="1">
    <citation type="submission" date="2020-08" db="EMBL/GenBank/DDBJ databases">
        <title>Genomic Encyclopedia of Type Strains, Phase III (KMG-III): the genomes of soil and plant-associated and newly described type strains.</title>
        <authorList>
            <person name="Whitman W."/>
        </authorList>
    </citation>
    <scope>NUCLEOTIDE SEQUENCE [LARGE SCALE GENOMIC DNA]</scope>
    <source>
        <strain evidence="5 6">CECT 4462</strain>
    </source>
</reference>
<dbReference type="Proteomes" id="UP000549250">
    <property type="component" value="Unassembled WGS sequence"/>
</dbReference>
<dbReference type="GO" id="GO:0005886">
    <property type="term" value="C:plasma membrane"/>
    <property type="evidence" value="ECO:0007669"/>
    <property type="project" value="UniProtKB-SubCell"/>
</dbReference>
<evidence type="ECO:0000256" key="4">
    <source>
        <dbReference type="ARBA" id="ARBA00023136"/>
    </source>
</evidence>
<dbReference type="InterPro" id="IPR009722">
    <property type="entry name" value="YjiK/CarP"/>
</dbReference>
<gene>
    <name evidence="5" type="ORF">FHR87_001806</name>
</gene>
<proteinExistence type="inferred from homology"/>
<keyword evidence="4" id="KW-0472">Membrane</keyword>
<comment type="subcellular location">
    <subcellularLocation>
        <location evidence="1">Cell membrane</location>
    </subcellularLocation>
</comment>
<evidence type="ECO:0000256" key="3">
    <source>
        <dbReference type="ARBA" id="ARBA00022475"/>
    </source>
</evidence>
<keyword evidence="3" id="KW-1003">Cell membrane</keyword>
<dbReference type="CDD" id="cd09971">
    <property type="entry name" value="SdiA-regulated"/>
    <property type="match status" value="1"/>
</dbReference>
<dbReference type="Pfam" id="PF06977">
    <property type="entry name" value="SdiA-regulated"/>
    <property type="match status" value="1"/>
</dbReference>
<evidence type="ECO:0000256" key="1">
    <source>
        <dbReference type="ARBA" id="ARBA00004236"/>
    </source>
</evidence>
<evidence type="ECO:0000313" key="5">
    <source>
        <dbReference type="EMBL" id="MBB3103410.1"/>
    </source>
</evidence>
<dbReference type="Gene3D" id="2.120.10.30">
    <property type="entry name" value="TolB, C-terminal domain"/>
    <property type="match status" value="1"/>
</dbReference>
<dbReference type="RefSeq" id="WP_183166353.1">
    <property type="nucleotide sequence ID" value="NZ_JACHXI010000007.1"/>
</dbReference>
<comment type="similarity">
    <text evidence="2">Belongs to the YjiK family.</text>
</comment>
<keyword evidence="6" id="KW-1185">Reference proteome</keyword>
<dbReference type="AlphaFoldDB" id="A0A839T3W7"/>
<sequence>MRFAFNLKSSLAVFVLLGVLLSITITAQKSRLFERAWFNLREWRHADDWQARSLWLPDYRVVVEGRKIEGIDENLSALTYDPDRKSLFAITNGQPRIVELALDGRLLRSIELVGFSDCEAIEYIAPGVYVVANEREQRLLRVTLDDDTRSIDASHLQQITLGIDNDGSNKGFEALGYDRVRQRLFVGKERDPVRIYEIDGFPFSPTSKARFVHVNENRRRDARLFVRDLSSLSYDQGSGHLLVLSDESRLVLELDAKNRPVSTLSLSGGQHGLRYSVPQAEGLTIDEEGSLYIVSEPNLFYVFKKTGQNSD</sequence>
<dbReference type="InterPro" id="IPR011042">
    <property type="entry name" value="6-blade_b-propeller_TolB-like"/>
</dbReference>
<dbReference type="EMBL" id="JACHXI010000007">
    <property type="protein sequence ID" value="MBB3103410.1"/>
    <property type="molecule type" value="Genomic_DNA"/>
</dbReference>
<organism evidence="5 6">
    <name type="scientific">Azomonas macrocytogenes</name>
    <name type="common">Azotobacter macrocytogenes</name>
    <dbReference type="NCBI Taxonomy" id="69962"/>
    <lineage>
        <taxon>Bacteria</taxon>
        <taxon>Pseudomonadati</taxon>
        <taxon>Pseudomonadota</taxon>
        <taxon>Gammaproteobacteria</taxon>
        <taxon>Pseudomonadales</taxon>
        <taxon>Pseudomonadaceae</taxon>
        <taxon>Azomonas</taxon>
    </lineage>
</organism>
<dbReference type="SUPFAM" id="SSF50956">
    <property type="entry name" value="Thermostable phytase (3-phytase)"/>
    <property type="match status" value="1"/>
</dbReference>
<protein>
    <submittedName>
        <fullName evidence="5">Uncharacterized protein YjiK</fullName>
    </submittedName>
</protein>
<comment type="caution">
    <text evidence="5">The sequence shown here is derived from an EMBL/GenBank/DDBJ whole genome shotgun (WGS) entry which is preliminary data.</text>
</comment>
<name>A0A839T3W7_AZOMA</name>
<evidence type="ECO:0000313" key="6">
    <source>
        <dbReference type="Proteomes" id="UP000549250"/>
    </source>
</evidence>